<reference evidence="2 3" key="1">
    <citation type="submission" date="2021-03" db="EMBL/GenBank/DDBJ databases">
        <authorList>
            <person name="King G.J."/>
            <person name="Bancroft I."/>
            <person name="Baten A."/>
            <person name="Bloomfield J."/>
            <person name="Borpatragohain P."/>
            <person name="He Z."/>
            <person name="Irish N."/>
            <person name="Irwin J."/>
            <person name="Liu K."/>
            <person name="Mauleon R.P."/>
            <person name="Moore J."/>
            <person name="Morris R."/>
            <person name="Ostergaard L."/>
            <person name="Wang B."/>
            <person name="Wells R."/>
        </authorList>
    </citation>
    <scope>NUCLEOTIDE SEQUENCE [LARGE SCALE GENOMIC DNA]</scope>
    <source>
        <strain evidence="2">R-o-18</strain>
        <tissue evidence="2">Leaf</tissue>
    </source>
</reference>
<evidence type="ECO:0000256" key="1">
    <source>
        <dbReference type="SAM" id="MobiDB-lite"/>
    </source>
</evidence>
<name>A0ABQ7KI06_BRACM</name>
<protein>
    <submittedName>
        <fullName evidence="2">Uncharacterized protein</fullName>
    </submittedName>
</protein>
<evidence type="ECO:0000313" key="2">
    <source>
        <dbReference type="EMBL" id="KAG5374094.1"/>
    </source>
</evidence>
<evidence type="ECO:0000313" key="3">
    <source>
        <dbReference type="Proteomes" id="UP000823674"/>
    </source>
</evidence>
<comment type="caution">
    <text evidence="2">The sequence shown here is derived from an EMBL/GenBank/DDBJ whole genome shotgun (WGS) entry which is preliminary data.</text>
</comment>
<feature type="region of interest" description="Disordered" evidence="1">
    <location>
        <begin position="1"/>
        <end position="43"/>
    </location>
</feature>
<organism evidence="2 3">
    <name type="scientific">Brassica rapa subsp. trilocularis</name>
    <dbReference type="NCBI Taxonomy" id="1813537"/>
    <lineage>
        <taxon>Eukaryota</taxon>
        <taxon>Viridiplantae</taxon>
        <taxon>Streptophyta</taxon>
        <taxon>Embryophyta</taxon>
        <taxon>Tracheophyta</taxon>
        <taxon>Spermatophyta</taxon>
        <taxon>Magnoliopsida</taxon>
        <taxon>eudicotyledons</taxon>
        <taxon>Gunneridae</taxon>
        <taxon>Pentapetalae</taxon>
        <taxon>rosids</taxon>
        <taxon>malvids</taxon>
        <taxon>Brassicales</taxon>
        <taxon>Brassicaceae</taxon>
        <taxon>Brassiceae</taxon>
        <taxon>Brassica</taxon>
    </lineage>
</organism>
<sequence>MKDREARANVSDGSSGAGTSKGKEIDGREAGDGKLPTLSLRGGMKQELQTMKKQVEKRVLALMIKLWNQMIKKKELKRVS</sequence>
<proteinExistence type="predicted"/>
<keyword evidence="3" id="KW-1185">Reference proteome</keyword>
<feature type="compositionally biased region" description="Basic and acidic residues" evidence="1">
    <location>
        <begin position="21"/>
        <end position="32"/>
    </location>
</feature>
<accession>A0ABQ7KI06</accession>
<dbReference type="Proteomes" id="UP000823674">
    <property type="component" value="Unassembled WGS sequence"/>
</dbReference>
<gene>
    <name evidence="2" type="primary">SC178g500080.1_BraROA</name>
    <name evidence="2" type="ORF">IGI04_042577</name>
</gene>
<dbReference type="EMBL" id="JADBGQ010000048">
    <property type="protein sequence ID" value="KAG5374094.1"/>
    <property type="molecule type" value="Genomic_DNA"/>
</dbReference>